<dbReference type="Pfam" id="PF02771">
    <property type="entry name" value="Acyl-CoA_dh_N"/>
    <property type="match status" value="1"/>
</dbReference>
<dbReference type="InterPro" id="IPR009100">
    <property type="entry name" value="AcylCoA_DH/oxidase_NM_dom_sf"/>
</dbReference>
<dbReference type="PANTHER" id="PTHR42803:SF1">
    <property type="entry name" value="BROAD-SPECIFICITY LINEAR ACYL-COA DEHYDROGENASE FADE5"/>
    <property type="match status" value="1"/>
</dbReference>
<feature type="domain" description="Acyl-CoA oxidase/dehydrogenase middle" evidence="8">
    <location>
        <begin position="165"/>
        <end position="273"/>
    </location>
</feature>
<dbReference type="Gene3D" id="2.40.110.10">
    <property type="entry name" value="Butyryl-CoA Dehydrogenase, subunit A, domain 2"/>
    <property type="match status" value="1"/>
</dbReference>
<dbReference type="GO" id="GO:0050660">
    <property type="term" value="F:flavin adenine dinucleotide binding"/>
    <property type="evidence" value="ECO:0007669"/>
    <property type="project" value="InterPro"/>
</dbReference>
<dbReference type="OrthoDB" id="9765339at2"/>
<sequence length="604" mass="65680">MSSPNHYKPNLRDLYFNLFEFLDIGRTSLGKGPFGDIDETAARQTLETFAQVCVNEVAPSFAESEHAPPVLENGEVKLPPLLKKAISAYYDAGMNQLELPPHMGGLGAPPSLAWGAFELLVGASAPVAFYTLGTLVSRVIDRLGTEAQKKRFLPAITEQRWIGTMVLTEPDAGSDVGAARAKARHVGGDVWEIEGVKRFITSAEHDASENIIHMVLARPEGAGPGTKGLSLFIVPKFWVEEDGKLGERNGVVCTKLEKKMGLKGSVTCELTFGDGKPARGLLLGEVHEGIRQMFHIIEQARMAVGMKSMATLSTAYLNALEFTQDRKQGSDLLAARDKTAPRVAIIRHPDVRRMLMAQKAHAEGMRALALFTASIQDQVEIKGGHRALEAAELDALNDLLLPLVKGYCSEKAYELLAVSLQCFGGSGYLADYPVEQYIRDQKIDTLYEGTTHIQALDLIMRKLARDGGATFQGLLGQIRQTAESDLGGKELETERKALGEALGALETMLGALMGKLGESLYHVGLQGNRVLASVAEVVIGWLLVRHAAVALERTKVNPGDKAFYAGKLASARWFCKEVLPNIAHHARMVEQGSLDLMEVPDEAF</sequence>
<keyword evidence="4 6" id="KW-0274">FAD</keyword>
<dbReference type="InterPro" id="IPR006091">
    <property type="entry name" value="Acyl-CoA_Oxase/DH_mid-dom"/>
</dbReference>
<dbReference type="RefSeq" id="WP_044188566.1">
    <property type="nucleotide sequence ID" value="NZ_JMCB01000006.1"/>
</dbReference>
<comment type="cofactor">
    <cofactor evidence="1 6">
        <name>FAD</name>
        <dbReference type="ChEBI" id="CHEBI:57692"/>
    </cofactor>
</comment>
<dbReference type="GO" id="GO:0016627">
    <property type="term" value="F:oxidoreductase activity, acting on the CH-CH group of donors"/>
    <property type="evidence" value="ECO:0007669"/>
    <property type="project" value="InterPro"/>
</dbReference>
<dbReference type="STRING" id="394096.DB31_7325"/>
<dbReference type="SUPFAM" id="SSF56645">
    <property type="entry name" value="Acyl-CoA dehydrogenase NM domain-like"/>
    <property type="match status" value="1"/>
</dbReference>
<gene>
    <name evidence="11" type="ORF">DB31_7325</name>
</gene>
<evidence type="ECO:0000259" key="8">
    <source>
        <dbReference type="Pfam" id="PF02770"/>
    </source>
</evidence>
<evidence type="ECO:0000256" key="5">
    <source>
        <dbReference type="ARBA" id="ARBA00023002"/>
    </source>
</evidence>
<dbReference type="InterPro" id="IPR025878">
    <property type="entry name" value="Acyl-CoA_dh-like_C_dom"/>
</dbReference>
<dbReference type="EMBL" id="JMCB01000006">
    <property type="protein sequence ID" value="KFE68088.1"/>
    <property type="molecule type" value="Genomic_DNA"/>
</dbReference>
<evidence type="ECO:0000313" key="12">
    <source>
        <dbReference type="Proteomes" id="UP000028725"/>
    </source>
</evidence>
<dbReference type="InterPro" id="IPR052166">
    <property type="entry name" value="Diverse_Acyl-CoA_DH"/>
</dbReference>
<proteinExistence type="inferred from homology"/>
<dbReference type="SUPFAM" id="SSF47203">
    <property type="entry name" value="Acyl-CoA dehydrogenase C-terminal domain-like"/>
    <property type="match status" value="1"/>
</dbReference>
<keyword evidence="3 6" id="KW-0285">Flavoprotein</keyword>
<dbReference type="InterPro" id="IPR046373">
    <property type="entry name" value="Acyl-CoA_Oxase/DH_mid-dom_sf"/>
</dbReference>
<evidence type="ECO:0000259" key="10">
    <source>
        <dbReference type="Pfam" id="PF12806"/>
    </source>
</evidence>
<dbReference type="GO" id="GO:0005886">
    <property type="term" value="C:plasma membrane"/>
    <property type="evidence" value="ECO:0007669"/>
    <property type="project" value="TreeGrafter"/>
</dbReference>
<dbReference type="Pfam" id="PF00441">
    <property type="entry name" value="Acyl-CoA_dh_1"/>
    <property type="match status" value="1"/>
</dbReference>
<dbReference type="PATRIC" id="fig|394096.3.peg.3366"/>
<feature type="domain" description="Acyl-CoA dehydrogenase/oxidase N-terminal" evidence="9">
    <location>
        <begin position="45"/>
        <end position="158"/>
    </location>
</feature>
<dbReference type="Proteomes" id="UP000028725">
    <property type="component" value="Unassembled WGS sequence"/>
</dbReference>
<dbReference type="InterPro" id="IPR009075">
    <property type="entry name" value="AcylCo_DH/oxidase_C"/>
</dbReference>
<evidence type="ECO:0000259" key="7">
    <source>
        <dbReference type="Pfam" id="PF00441"/>
    </source>
</evidence>
<dbReference type="Gene3D" id="1.10.540.10">
    <property type="entry name" value="Acyl-CoA dehydrogenase/oxidase, N-terminal domain"/>
    <property type="match status" value="1"/>
</dbReference>
<dbReference type="PANTHER" id="PTHR42803">
    <property type="entry name" value="ACYL-COA DEHYDROGENASE"/>
    <property type="match status" value="1"/>
</dbReference>
<evidence type="ECO:0000259" key="9">
    <source>
        <dbReference type="Pfam" id="PF02771"/>
    </source>
</evidence>
<organism evidence="11 12">
    <name type="scientific">Hyalangium minutum</name>
    <dbReference type="NCBI Taxonomy" id="394096"/>
    <lineage>
        <taxon>Bacteria</taxon>
        <taxon>Pseudomonadati</taxon>
        <taxon>Myxococcota</taxon>
        <taxon>Myxococcia</taxon>
        <taxon>Myxococcales</taxon>
        <taxon>Cystobacterineae</taxon>
        <taxon>Archangiaceae</taxon>
        <taxon>Hyalangium</taxon>
    </lineage>
</organism>
<dbReference type="AlphaFoldDB" id="A0A085WK75"/>
<dbReference type="InterPro" id="IPR037069">
    <property type="entry name" value="AcylCoA_DH/ox_N_sf"/>
</dbReference>
<comment type="caution">
    <text evidence="11">The sequence shown here is derived from an EMBL/GenBank/DDBJ whole genome shotgun (WGS) entry which is preliminary data.</text>
</comment>
<evidence type="ECO:0000256" key="1">
    <source>
        <dbReference type="ARBA" id="ARBA00001974"/>
    </source>
</evidence>
<reference evidence="11 12" key="1">
    <citation type="submission" date="2014-04" db="EMBL/GenBank/DDBJ databases">
        <title>Genome assembly of Hyalangium minutum DSM 14724.</title>
        <authorList>
            <person name="Sharma G."/>
            <person name="Subramanian S."/>
        </authorList>
    </citation>
    <scope>NUCLEOTIDE SEQUENCE [LARGE SCALE GENOMIC DNA]</scope>
    <source>
        <strain evidence="11 12">DSM 14724</strain>
    </source>
</reference>
<feature type="domain" description="Acetyl-CoA dehydrogenase-like C-terminal" evidence="10">
    <location>
        <begin position="474"/>
        <end position="600"/>
    </location>
</feature>
<dbReference type="Gene3D" id="1.20.140.10">
    <property type="entry name" value="Butyryl-CoA Dehydrogenase, subunit A, domain 3"/>
    <property type="match status" value="1"/>
</dbReference>
<evidence type="ECO:0000313" key="11">
    <source>
        <dbReference type="EMBL" id="KFE68088.1"/>
    </source>
</evidence>
<dbReference type="Pfam" id="PF12806">
    <property type="entry name" value="Acyl-CoA_dh_C"/>
    <property type="match status" value="1"/>
</dbReference>
<dbReference type="FunFam" id="1.20.140.10:FF:000016">
    <property type="entry name" value="Acyl-CoA dehydrogenase FadE5"/>
    <property type="match status" value="1"/>
</dbReference>
<dbReference type="InterPro" id="IPR013786">
    <property type="entry name" value="AcylCoA_DH/ox_N"/>
</dbReference>
<accession>A0A085WK75</accession>
<keyword evidence="12" id="KW-1185">Reference proteome</keyword>
<evidence type="ECO:0000256" key="4">
    <source>
        <dbReference type="ARBA" id="ARBA00022827"/>
    </source>
</evidence>
<evidence type="ECO:0000256" key="6">
    <source>
        <dbReference type="RuleBase" id="RU362125"/>
    </source>
</evidence>
<evidence type="ECO:0000256" key="3">
    <source>
        <dbReference type="ARBA" id="ARBA00022630"/>
    </source>
</evidence>
<feature type="domain" description="Acyl-CoA dehydrogenase/oxidase C-terminal" evidence="7">
    <location>
        <begin position="288"/>
        <end position="461"/>
    </location>
</feature>
<comment type="similarity">
    <text evidence="2 6">Belongs to the acyl-CoA dehydrogenase family.</text>
</comment>
<keyword evidence="5 6" id="KW-0560">Oxidoreductase</keyword>
<evidence type="ECO:0000256" key="2">
    <source>
        <dbReference type="ARBA" id="ARBA00009347"/>
    </source>
</evidence>
<dbReference type="Pfam" id="PF02770">
    <property type="entry name" value="Acyl-CoA_dh_M"/>
    <property type="match status" value="1"/>
</dbReference>
<protein>
    <submittedName>
        <fullName evidence="11">3-methylmercaptopropionyl-CoA dehydrogenase (DmdC)</fullName>
    </submittedName>
</protein>
<name>A0A085WK75_9BACT</name>
<dbReference type="InterPro" id="IPR036250">
    <property type="entry name" value="AcylCo_DH-like_C"/>
</dbReference>